<dbReference type="Proteomes" id="UP001280121">
    <property type="component" value="Unassembled WGS sequence"/>
</dbReference>
<dbReference type="AlphaFoldDB" id="A0AAD9WN49"/>
<name>A0AAD9WN49_9ROSI</name>
<comment type="caution">
    <text evidence="2">The sequence shown here is derived from an EMBL/GenBank/DDBJ whole genome shotgun (WGS) entry which is preliminary data.</text>
</comment>
<dbReference type="EMBL" id="JANJYI010000009">
    <property type="protein sequence ID" value="KAK2637544.1"/>
    <property type="molecule type" value="Genomic_DNA"/>
</dbReference>
<feature type="region of interest" description="Disordered" evidence="1">
    <location>
        <begin position="1"/>
        <end position="22"/>
    </location>
</feature>
<evidence type="ECO:0000313" key="3">
    <source>
        <dbReference type="Proteomes" id="UP001280121"/>
    </source>
</evidence>
<evidence type="ECO:0000313" key="2">
    <source>
        <dbReference type="EMBL" id="KAK2637544.1"/>
    </source>
</evidence>
<feature type="region of interest" description="Disordered" evidence="1">
    <location>
        <begin position="44"/>
        <end position="80"/>
    </location>
</feature>
<feature type="compositionally biased region" description="Basic and acidic residues" evidence="1">
    <location>
        <begin position="1"/>
        <end position="12"/>
    </location>
</feature>
<protein>
    <submittedName>
        <fullName evidence="2">Uncharacterized protein</fullName>
    </submittedName>
</protein>
<feature type="compositionally biased region" description="Basic and acidic residues" evidence="1">
    <location>
        <begin position="61"/>
        <end position="74"/>
    </location>
</feature>
<evidence type="ECO:0000256" key="1">
    <source>
        <dbReference type="SAM" id="MobiDB-lite"/>
    </source>
</evidence>
<proteinExistence type="predicted"/>
<organism evidence="2 3">
    <name type="scientific">Dipteronia dyeriana</name>
    <dbReference type="NCBI Taxonomy" id="168575"/>
    <lineage>
        <taxon>Eukaryota</taxon>
        <taxon>Viridiplantae</taxon>
        <taxon>Streptophyta</taxon>
        <taxon>Embryophyta</taxon>
        <taxon>Tracheophyta</taxon>
        <taxon>Spermatophyta</taxon>
        <taxon>Magnoliopsida</taxon>
        <taxon>eudicotyledons</taxon>
        <taxon>Gunneridae</taxon>
        <taxon>Pentapetalae</taxon>
        <taxon>rosids</taxon>
        <taxon>malvids</taxon>
        <taxon>Sapindales</taxon>
        <taxon>Sapindaceae</taxon>
        <taxon>Hippocastanoideae</taxon>
        <taxon>Acereae</taxon>
        <taxon>Dipteronia</taxon>
    </lineage>
</organism>
<sequence length="149" mass="15901">MNSDTVRPRIENNNDMSCMMDEDKPLPEVCVTVLKKVATDYVQNDLIDDQEKSQSTDTENADDKSIPDIDRGSHEDEDCNHGVSFGSGSVGGHGCVGLSGFAIFSDISFREDGLGDGVSFGDDGLGDGVSFGEVGLGDGVDRCDSYKYS</sequence>
<reference evidence="2" key="1">
    <citation type="journal article" date="2023" name="Plant J.">
        <title>Genome sequences and population genomics provide insights into the demographic history, inbreeding, and mutation load of two 'living fossil' tree species of Dipteronia.</title>
        <authorList>
            <person name="Feng Y."/>
            <person name="Comes H.P."/>
            <person name="Chen J."/>
            <person name="Zhu S."/>
            <person name="Lu R."/>
            <person name="Zhang X."/>
            <person name="Li P."/>
            <person name="Qiu J."/>
            <person name="Olsen K.M."/>
            <person name="Qiu Y."/>
        </authorList>
    </citation>
    <scope>NUCLEOTIDE SEQUENCE</scope>
    <source>
        <strain evidence="2">KIB01</strain>
    </source>
</reference>
<gene>
    <name evidence="2" type="ORF">Ddye_032336</name>
</gene>
<keyword evidence="3" id="KW-1185">Reference proteome</keyword>
<accession>A0AAD9WN49</accession>